<organism evidence="1 2">
    <name type="scientific">Flavobacterium proteolyticum</name>
    <dbReference type="NCBI Taxonomy" id="2911683"/>
    <lineage>
        <taxon>Bacteria</taxon>
        <taxon>Pseudomonadati</taxon>
        <taxon>Bacteroidota</taxon>
        <taxon>Flavobacteriia</taxon>
        <taxon>Flavobacteriales</taxon>
        <taxon>Flavobacteriaceae</taxon>
        <taxon>Flavobacterium</taxon>
    </lineage>
</organism>
<reference evidence="1 2" key="1">
    <citation type="submission" date="2020-10" db="EMBL/GenBank/DDBJ databases">
        <title>The genome sequence of Flavobacterium aquaticum 1Y8A.</title>
        <authorList>
            <person name="Liu Y."/>
        </authorList>
    </citation>
    <scope>NUCLEOTIDE SEQUENCE [LARGE SCALE GENOMIC DNA]</scope>
    <source>
        <strain evidence="1 2">1Y8A</strain>
    </source>
</reference>
<keyword evidence="2" id="KW-1185">Reference proteome</keyword>
<sequence>MTNFSMNTGDGTFEKVVIDLLVDILATNKDILDRIDAIYEIDADGDDNENRILVLQYLQEKYGELPKVLSDFLKTKGIDKPNK</sequence>
<dbReference type="EMBL" id="JADFTZ010000005">
    <property type="protein sequence ID" value="MBE9577244.1"/>
    <property type="molecule type" value="Genomic_DNA"/>
</dbReference>
<evidence type="ECO:0000313" key="1">
    <source>
        <dbReference type="EMBL" id="MBE9577244.1"/>
    </source>
</evidence>
<evidence type="ECO:0000313" key="2">
    <source>
        <dbReference type="Proteomes" id="UP000656274"/>
    </source>
</evidence>
<protein>
    <submittedName>
        <fullName evidence="1">Uncharacterized protein</fullName>
    </submittedName>
</protein>
<name>A0ABR9WUA6_9FLAO</name>
<gene>
    <name evidence="1" type="ORF">IM755_11025</name>
</gene>
<dbReference type="RefSeq" id="WP_194096784.1">
    <property type="nucleotide sequence ID" value="NZ_JADFTZ010000005.1"/>
</dbReference>
<proteinExistence type="predicted"/>
<dbReference type="Proteomes" id="UP000656274">
    <property type="component" value="Unassembled WGS sequence"/>
</dbReference>
<comment type="caution">
    <text evidence="1">The sequence shown here is derived from an EMBL/GenBank/DDBJ whole genome shotgun (WGS) entry which is preliminary data.</text>
</comment>
<accession>A0ABR9WUA6</accession>